<sequence length="625" mass="72631">MVNAQEWLDKNYLKDTRGRRRNSLRKERRDINELDISNKNLEGHLDLNDFVNLTKLDCQNNQINGINFSNCSKLSLVNCSKNQLNDLNLNNCSSVVLLDCSDNFLTCLNFLSTLSSENKEKLEVLNISENNFSESSMDVFSSFVNLQVLHLDNWCKEKIDRGIYNRFSGSFEPLQKLTKLKKLNVSHTDINSGLEFLPASLEFFYCSIYNRPNSQVKVINQELIKYGGPDKSYNFSRSLSLWKEAHREKESTFRQYQQRIQELEENLHKLQRRVSELETEKDELREELGKTQIRDGKIIRNILLIGRTGNGKSALANVIYGKNKFKEGEFGVSETKIMQEEEIEIDGIIYRVIDTIGIGDTQLSLQQVLNIIADAVYSVRDGLNQIFFVTSGRFTEEEIFAYNLVRMTIFDKNIVKYTTIVRTNFPNFRETSKCQEDKQKMIENNEQLAEVINSCVKVIHVDNPPLNVNDENRLSLHKRDREVSKSILLAHLRVCQGNYKPSNLDMLNKRINEGIPEKEELEKEIKKLRDDKRFLEREITKLEKRPITTERNSRIEKLTNKRNQTIELIEAMIKERACYNEIIFKVTEKAFREKGFFQSIGGGLDKLTEKAVEHIDVLPIKCSLM</sequence>
<gene>
    <name evidence="1" type="ORF">SCALOS_LOCUS2940</name>
</gene>
<name>A0ACA9KU99_9GLOM</name>
<proteinExistence type="predicted"/>
<organism evidence="1 2">
    <name type="scientific">Scutellospora calospora</name>
    <dbReference type="NCBI Taxonomy" id="85575"/>
    <lineage>
        <taxon>Eukaryota</taxon>
        <taxon>Fungi</taxon>
        <taxon>Fungi incertae sedis</taxon>
        <taxon>Mucoromycota</taxon>
        <taxon>Glomeromycotina</taxon>
        <taxon>Glomeromycetes</taxon>
        <taxon>Diversisporales</taxon>
        <taxon>Gigasporaceae</taxon>
        <taxon>Scutellospora</taxon>
    </lineage>
</organism>
<keyword evidence="2" id="KW-1185">Reference proteome</keyword>
<reference evidence="1" key="1">
    <citation type="submission" date="2021-06" db="EMBL/GenBank/DDBJ databases">
        <authorList>
            <person name="Kallberg Y."/>
            <person name="Tangrot J."/>
            <person name="Rosling A."/>
        </authorList>
    </citation>
    <scope>NUCLEOTIDE SEQUENCE</scope>
    <source>
        <strain evidence="1">AU212A</strain>
    </source>
</reference>
<dbReference type="Proteomes" id="UP000789860">
    <property type="component" value="Unassembled WGS sequence"/>
</dbReference>
<protein>
    <submittedName>
        <fullName evidence="1">4189_t:CDS:1</fullName>
    </submittedName>
</protein>
<comment type="caution">
    <text evidence="1">The sequence shown here is derived from an EMBL/GenBank/DDBJ whole genome shotgun (WGS) entry which is preliminary data.</text>
</comment>
<accession>A0ACA9KU99</accession>
<evidence type="ECO:0000313" key="1">
    <source>
        <dbReference type="EMBL" id="CAG8493776.1"/>
    </source>
</evidence>
<dbReference type="EMBL" id="CAJVPM010002867">
    <property type="protein sequence ID" value="CAG8493776.1"/>
    <property type="molecule type" value="Genomic_DNA"/>
</dbReference>
<evidence type="ECO:0000313" key="2">
    <source>
        <dbReference type="Proteomes" id="UP000789860"/>
    </source>
</evidence>